<comment type="cofactor">
    <cofactor evidence="1">
        <name>Cu cation</name>
        <dbReference type="ChEBI" id="CHEBI:23378"/>
    </cofactor>
</comment>
<evidence type="ECO:0000259" key="11">
    <source>
        <dbReference type="Pfam" id="PF00127"/>
    </source>
</evidence>
<evidence type="ECO:0000256" key="6">
    <source>
        <dbReference type="ARBA" id="ARBA00022764"/>
    </source>
</evidence>
<feature type="chain" id="PRO_5047032580" description="Pseudoazurin" evidence="10">
    <location>
        <begin position="23"/>
        <end position="150"/>
    </location>
</feature>
<evidence type="ECO:0000256" key="7">
    <source>
        <dbReference type="ARBA" id="ARBA00022982"/>
    </source>
</evidence>
<gene>
    <name evidence="12" type="ORF">GR303_13545</name>
</gene>
<dbReference type="InterPro" id="IPR002386">
    <property type="entry name" value="Amicyanin/Pseudoazurin"/>
</dbReference>
<keyword evidence="13" id="KW-1185">Reference proteome</keyword>
<dbReference type="InterPro" id="IPR000923">
    <property type="entry name" value="BlueCu_1"/>
</dbReference>
<dbReference type="PRINTS" id="PR00155">
    <property type="entry name" value="AMICYANIN"/>
</dbReference>
<evidence type="ECO:0000256" key="5">
    <source>
        <dbReference type="ARBA" id="ARBA00022723"/>
    </source>
</evidence>
<keyword evidence="10" id="KW-0732">Signal</keyword>
<dbReference type="SUPFAM" id="SSF49503">
    <property type="entry name" value="Cupredoxins"/>
    <property type="match status" value="1"/>
</dbReference>
<dbReference type="RefSeq" id="WP_161722775.1">
    <property type="nucleotide sequence ID" value="NZ_JAAAXI010000005.1"/>
</dbReference>
<evidence type="ECO:0000256" key="2">
    <source>
        <dbReference type="ARBA" id="ARBA00004418"/>
    </source>
</evidence>
<reference evidence="12 13" key="1">
    <citation type="submission" date="2020-01" db="EMBL/GenBank/DDBJ databases">
        <title>Microvirga sp. nov., an arsenate reduction bacterium isolated from Tibet hotspring sediments.</title>
        <authorList>
            <person name="Yuan C.-G."/>
        </authorList>
    </citation>
    <scope>NUCLEOTIDE SEQUENCE [LARGE SCALE GENOMIC DNA]</scope>
    <source>
        <strain evidence="12 13">SYSU G3D203</strain>
    </source>
</reference>
<sequence length="150" mass="15620">MRKMIVLGALVAALGVAGGAGAAEVEVKMLNKGADGVMVFEPALVKINPGDTVKFIAADKGHNAEIIDTMMPEGGKSFVGKINEEIAVTFDKPGVYGYKCKPHYGMGMVGLVVVGDADNVEKAKAATHPGKAKQIFSNLFDKLATQTAAK</sequence>
<protein>
    <recommendedName>
        <fullName evidence="3 9">Pseudoazurin</fullName>
    </recommendedName>
</protein>
<keyword evidence="6" id="KW-0574">Periplasm</keyword>
<keyword evidence="8" id="KW-0186">Copper</keyword>
<keyword evidence="7" id="KW-0249">Electron transport</keyword>
<dbReference type="Gene3D" id="2.60.40.420">
    <property type="entry name" value="Cupredoxins - blue copper proteins"/>
    <property type="match status" value="1"/>
</dbReference>
<evidence type="ECO:0000313" key="12">
    <source>
        <dbReference type="EMBL" id="NBJ25379.1"/>
    </source>
</evidence>
<evidence type="ECO:0000313" key="13">
    <source>
        <dbReference type="Proteomes" id="UP000818323"/>
    </source>
</evidence>
<feature type="signal peptide" evidence="10">
    <location>
        <begin position="1"/>
        <end position="22"/>
    </location>
</feature>
<evidence type="ECO:0000256" key="1">
    <source>
        <dbReference type="ARBA" id="ARBA00001935"/>
    </source>
</evidence>
<comment type="subcellular location">
    <subcellularLocation>
        <location evidence="2">Periplasm</location>
    </subcellularLocation>
</comment>
<dbReference type="InterPro" id="IPR008972">
    <property type="entry name" value="Cupredoxin"/>
</dbReference>
<dbReference type="NCBIfam" id="TIGR02375">
    <property type="entry name" value="pseudoazurin"/>
    <property type="match status" value="1"/>
</dbReference>
<proteinExistence type="predicted"/>
<dbReference type="Proteomes" id="UP000818323">
    <property type="component" value="Unassembled WGS sequence"/>
</dbReference>
<name>A0ABW9YYD3_9HYPH</name>
<dbReference type="EMBL" id="JAAAXJ010000006">
    <property type="protein sequence ID" value="NBJ25379.1"/>
    <property type="molecule type" value="Genomic_DNA"/>
</dbReference>
<dbReference type="Pfam" id="PF00127">
    <property type="entry name" value="Copper-bind"/>
    <property type="match status" value="1"/>
</dbReference>
<accession>A0ABW9YYD3</accession>
<organism evidence="12 13">
    <name type="scientific">Microvirga arsenatis</name>
    <dbReference type="NCBI Taxonomy" id="2692265"/>
    <lineage>
        <taxon>Bacteria</taxon>
        <taxon>Pseudomonadati</taxon>
        <taxon>Pseudomonadota</taxon>
        <taxon>Alphaproteobacteria</taxon>
        <taxon>Hyphomicrobiales</taxon>
        <taxon>Methylobacteriaceae</taxon>
        <taxon>Microvirga</taxon>
    </lineage>
</organism>
<evidence type="ECO:0000256" key="3">
    <source>
        <dbReference type="ARBA" id="ARBA00016984"/>
    </source>
</evidence>
<dbReference type="CDD" id="cd04218">
    <property type="entry name" value="Pseudoazurin"/>
    <property type="match status" value="1"/>
</dbReference>
<keyword evidence="5" id="KW-0479">Metal-binding</keyword>
<dbReference type="InterPro" id="IPR001235">
    <property type="entry name" value="Copper_blue_Plastocyanin"/>
</dbReference>
<comment type="caution">
    <text evidence="12">The sequence shown here is derived from an EMBL/GenBank/DDBJ whole genome shotgun (WGS) entry which is preliminary data.</text>
</comment>
<dbReference type="InterPro" id="IPR028871">
    <property type="entry name" value="BlueCu_1_BS"/>
</dbReference>
<evidence type="ECO:0000256" key="9">
    <source>
        <dbReference type="NCBIfam" id="TIGR02375"/>
    </source>
</evidence>
<dbReference type="PROSITE" id="PS00196">
    <property type="entry name" value="COPPER_BLUE"/>
    <property type="match status" value="1"/>
</dbReference>
<evidence type="ECO:0000256" key="4">
    <source>
        <dbReference type="ARBA" id="ARBA00022448"/>
    </source>
</evidence>
<evidence type="ECO:0000256" key="8">
    <source>
        <dbReference type="ARBA" id="ARBA00023008"/>
    </source>
</evidence>
<keyword evidence="4" id="KW-0813">Transport</keyword>
<dbReference type="InterPro" id="IPR012745">
    <property type="entry name" value="Pseudoazurin"/>
</dbReference>
<dbReference type="PRINTS" id="PR00156">
    <property type="entry name" value="COPPERBLUE"/>
</dbReference>
<evidence type="ECO:0000256" key="10">
    <source>
        <dbReference type="SAM" id="SignalP"/>
    </source>
</evidence>
<feature type="domain" description="Blue (type 1) copper" evidence="11">
    <location>
        <begin position="28"/>
        <end position="114"/>
    </location>
</feature>